<organism evidence="9 10">
    <name type="scientific">Marinirhabdus gelatinilytica</name>
    <dbReference type="NCBI Taxonomy" id="1703343"/>
    <lineage>
        <taxon>Bacteria</taxon>
        <taxon>Pseudomonadati</taxon>
        <taxon>Bacteroidota</taxon>
        <taxon>Flavobacteriia</taxon>
        <taxon>Flavobacteriales</taxon>
        <taxon>Flavobacteriaceae</taxon>
    </lineage>
</organism>
<dbReference type="PRINTS" id="PR00344">
    <property type="entry name" value="BCTRLSENSOR"/>
</dbReference>
<evidence type="ECO:0000256" key="5">
    <source>
        <dbReference type="SAM" id="Phobius"/>
    </source>
</evidence>
<name>A0A370QIL4_9FLAO</name>
<dbReference type="InterPro" id="IPR011006">
    <property type="entry name" value="CheY-like_superfamily"/>
</dbReference>
<dbReference type="PROSITE" id="PS50109">
    <property type="entry name" value="HIS_KIN"/>
    <property type="match status" value="1"/>
</dbReference>
<keyword evidence="6" id="KW-0732">Signal</keyword>
<dbReference type="SMART" id="SM00387">
    <property type="entry name" value="HATPase_c"/>
    <property type="match status" value="1"/>
</dbReference>
<evidence type="ECO:0000313" key="9">
    <source>
        <dbReference type="EMBL" id="RDK88204.1"/>
    </source>
</evidence>
<dbReference type="Gene3D" id="1.10.287.130">
    <property type="match status" value="1"/>
</dbReference>
<keyword evidence="5" id="KW-0472">Membrane</keyword>
<comment type="catalytic activity">
    <reaction evidence="1">
        <text>ATP + protein L-histidine = ADP + protein N-phospho-L-histidine.</text>
        <dbReference type="EC" id="2.7.13.3"/>
    </reaction>
</comment>
<dbReference type="OrthoDB" id="4457677at2"/>
<keyword evidence="5" id="KW-0812">Transmembrane</keyword>
<feature type="transmembrane region" description="Helical" evidence="5">
    <location>
        <begin position="316"/>
        <end position="335"/>
    </location>
</feature>
<keyword evidence="3 4" id="KW-0597">Phosphoprotein</keyword>
<keyword evidence="5" id="KW-1133">Transmembrane helix</keyword>
<reference evidence="9 10" key="1">
    <citation type="submission" date="2018-07" db="EMBL/GenBank/DDBJ databases">
        <title>Genomic Encyclopedia of Type Strains, Phase IV (KMG-IV): sequencing the most valuable type-strain genomes for metagenomic binning, comparative biology and taxonomic classification.</title>
        <authorList>
            <person name="Goeker M."/>
        </authorList>
    </citation>
    <scope>NUCLEOTIDE SEQUENCE [LARGE SCALE GENOMIC DNA]</scope>
    <source>
        <strain evidence="9 10">DSM 101478</strain>
    </source>
</reference>
<dbReference type="EC" id="2.7.13.3" evidence="2"/>
<evidence type="ECO:0000259" key="8">
    <source>
        <dbReference type="PROSITE" id="PS50110"/>
    </source>
</evidence>
<dbReference type="InterPro" id="IPR001789">
    <property type="entry name" value="Sig_transdc_resp-reg_receiver"/>
</dbReference>
<dbReference type="InterPro" id="IPR036890">
    <property type="entry name" value="HATPase_C_sf"/>
</dbReference>
<dbReference type="PANTHER" id="PTHR45339">
    <property type="entry name" value="HYBRID SIGNAL TRANSDUCTION HISTIDINE KINASE J"/>
    <property type="match status" value="1"/>
</dbReference>
<dbReference type="PROSITE" id="PS50110">
    <property type="entry name" value="RESPONSE_REGULATORY"/>
    <property type="match status" value="1"/>
</dbReference>
<feature type="domain" description="Response regulatory" evidence="8">
    <location>
        <begin position="614"/>
        <end position="728"/>
    </location>
</feature>
<dbReference type="InterPro" id="IPR003661">
    <property type="entry name" value="HisK_dim/P_dom"/>
</dbReference>
<keyword evidence="10" id="KW-1185">Reference proteome</keyword>
<dbReference type="SMART" id="SM00388">
    <property type="entry name" value="HisKA"/>
    <property type="match status" value="1"/>
</dbReference>
<dbReference type="Proteomes" id="UP000255317">
    <property type="component" value="Unassembled WGS sequence"/>
</dbReference>
<dbReference type="InterPro" id="IPR036097">
    <property type="entry name" value="HisK_dim/P_sf"/>
</dbReference>
<dbReference type="CDD" id="cd16922">
    <property type="entry name" value="HATPase_EvgS-ArcB-TorS-like"/>
    <property type="match status" value="1"/>
</dbReference>
<dbReference type="Gene3D" id="3.30.565.10">
    <property type="entry name" value="Histidine kinase-like ATPase, C-terminal domain"/>
    <property type="match status" value="1"/>
</dbReference>
<dbReference type="SUPFAM" id="SSF47384">
    <property type="entry name" value="Homodimeric domain of signal transducing histidine kinase"/>
    <property type="match status" value="1"/>
</dbReference>
<dbReference type="InterPro" id="IPR003594">
    <property type="entry name" value="HATPase_dom"/>
</dbReference>
<dbReference type="Gene3D" id="3.40.50.2300">
    <property type="match status" value="1"/>
</dbReference>
<dbReference type="CDD" id="cd17546">
    <property type="entry name" value="REC_hyHK_CKI1_RcsC-like"/>
    <property type="match status" value="1"/>
</dbReference>
<feature type="signal peptide" evidence="6">
    <location>
        <begin position="1"/>
        <end position="21"/>
    </location>
</feature>
<dbReference type="SUPFAM" id="SSF48452">
    <property type="entry name" value="TPR-like"/>
    <property type="match status" value="2"/>
</dbReference>
<dbReference type="CDD" id="cd00082">
    <property type="entry name" value="HisKA"/>
    <property type="match status" value="1"/>
</dbReference>
<dbReference type="Pfam" id="PF02518">
    <property type="entry name" value="HATPase_c"/>
    <property type="match status" value="1"/>
</dbReference>
<dbReference type="RefSeq" id="WP_115121931.1">
    <property type="nucleotide sequence ID" value="NZ_QRAO01000001.1"/>
</dbReference>
<comment type="caution">
    <text evidence="9">The sequence shown here is derived from an EMBL/GenBank/DDBJ whole genome shotgun (WGS) entry which is preliminary data.</text>
</comment>
<dbReference type="FunFam" id="3.30.565.10:FF:000010">
    <property type="entry name" value="Sensor histidine kinase RcsC"/>
    <property type="match status" value="1"/>
</dbReference>
<accession>A0A370QIL4</accession>
<feature type="chain" id="PRO_5016621549" description="histidine kinase" evidence="6">
    <location>
        <begin position="22"/>
        <end position="742"/>
    </location>
</feature>
<feature type="domain" description="Histidine kinase" evidence="7">
    <location>
        <begin position="372"/>
        <end position="592"/>
    </location>
</feature>
<evidence type="ECO:0000256" key="2">
    <source>
        <dbReference type="ARBA" id="ARBA00012438"/>
    </source>
</evidence>
<dbReference type="InterPro" id="IPR005467">
    <property type="entry name" value="His_kinase_dom"/>
</dbReference>
<dbReference type="AlphaFoldDB" id="A0A370QIL4"/>
<dbReference type="InterPro" id="IPR011990">
    <property type="entry name" value="TPR-like_helical_dom_sf"/>
</dbReference>
<dbReference type="GO" id="GO:0000155">
    <property type="term" value="F:phosphorelay sensor kinase activity"/>
    <property type="evidence" value="ECO:0007669"/>
    <property type="project" value="InterPro"/>
</dbReference>
<proteinExistence type="predicted"/>
<dbReference type="EMBL" id="QRAO01000001">
    <property type="protein sequence ID" value="RDK88204.1"/>
    <property type="molecule type" value="Genomic_DNA"/>
</dbReference>
<feature type="modified residue" description="4-aspartylphosphate" evidence="4">
    <location>
        <position position="663"/>
    </location>
</feature>
<dbReference type="InterPro" id="IPR004358">
    <property type="entry name" value="Sig_transdc_His_kin-like_C"/>
</dbReference>
<sequence length="742" mass="84300">MKKLYFFFLFTLSLQCATVLAQADSLTHSGKLKIQQLIDSSETYYISGNYKKSMEVNVKILNKAFELGDANLIHKGYRFLGYDFLALEDIEMAKENFLKSERYATESKNDTAIAITYMDLANLYSFEEDGYEKSMRYHKKSIKGFKKIKDTASLAKAHYNTVVTAFSFERYKSGLYHLIKAEFLERHNPSPSFKAGIKNLYGDYYKQKGAHEKAEKAFLKAIALGKEHKLTAELEISYRGYSDVLFTTGRFEEAYNTREKYEEYLLENREIAKSAASGSAASKFQLAEYQKIAEDARLKNVLQAELMETNRRTNKFLWVATCLGLLVTLYLWYAYRRRKALVRELRVKNKEYLRAKQKSDQLAKSKAKFFSTVSHELRTPLYGVIGLSTILLENEELKKHEKDLKSLKFSADYLLALINDVLQMNKIENDSHTSDAAAFNLRELIDTIVSSFEYMRIQHKNEINVHISKDIPQLLKGSSVRLSQVLMNLIGNACKFTEEGVIDVIASVSNASEKTILVTFTVKDTGSGIEGSKLETIFDEFSQIESGNKDFQGTGLGLPIVKKLLEQSNSDITVTSELGKGTKFQFNLLFDIAQLGTANNLSPVVDTSMLSQKSILVVEDNRINQMVTKKILEKEKVQCDIAKNGKEAITMVKQNNYDLVLMDINMPVMNGIDATKKIREFNNTIPIIALTAVEVDEIRFRIFDSGMNDIIVKPYDVEKFRQTIAKNLLTGNVPNKISLKAI</sequence>
<dbReference type="PANTHER" id="PTHR45339:SF5">
    <property type="entry name" value="HISTIDINE KINASE"/>
    <property type="match status" value="1"/>
</dbReference>
<dbReference type="Pfam" id="PF00072">
    <property type="entry name" value="Response_reg"/>
    <property type="match status" value="1"/>
</dbReference>
<gene>
    <name evidence="9" type="ORF">C8D94_10173</name>
</gene>
<evidence type="ECO:0000259" key="7">
    <source>
        <dbReference type="PROSITE" id="PS50109"/>
    </source>
</evidence>
<dbReference type="SMART" id="SM00448">
    <property type="entry name" value="REC"/>
    <property type="match status" value="1"/>
</dbReference>
<evidence type="ECO:0000256" key="3">
    <source>
        <dbReference type="ARBA" id="ARBA00022553"/>
    </source>
</evidence>
<evidence type="ECO:0000256" key="4">
    <source>
        <dbReference type="PROSITE-ProRule" id="PRU00169"/>
    </source>
</evidence>
<protein>
    <recommendedName>
        <fullName evidence="2">histidine kinase</fullName>
        <ecNumber evidence="2">2.7.13.3</ecNumber>
    </recommendedName>
</protein>
<dbReference type="Gene3D" id="1.25.40.10">
    <property type="entry name" value="Tetratricopeptide repeat domain"/>
    <property type="match status" value="2"/>
</dbReference>
<evidence type="ECO:0000256" key="6">
    <source>
        <dbReference type="SAM" id="SignalP"/>
    </source>
</evidence>
<evidence type="ECO:0000256" key="1">
    <source>
        <dbReference type="ARBA" id="ARBA00000085"/>
    </source>
</evidence>
<evidence type="ECO:0000313" key="10">
    <source>
        <dbReference type="Proteomes" id="UP000255317"/>
    </source>
</evidence>
<dbReference type="SUPFAM" id="SSF55874">
    <property type="entry name" value="ATPase domain of HSP90 chaperone/DNA topoisomerase II/histidine kinase"/>
    <property type="match status" value="1"/>
</dbReference>
<dbReference type="SUPFAM" id="SSF52172">
    <property type="entry name" value="CheY-like"/>
    <property type="match status" value="1"/>
</dbReference>
<dbReference type="Pfam" id="PF00512">
    <property type="entry name" value="HisKA"/>
    <property type="match status" value="1"/>
</dbReference>